<keyword evidence="3" id="KW-1185">Reference proteome</keyword>
<evidence type="ECO:0000313" key="3">
    <source>
        <dbReference type="Proteomes" id="UP000077266"/>
    </source>
</evidence>
<dbReference type="InParanoid" id="A0A165IKP6"/>
<gene>
    <name evidence="2" type="ORF">EXIGLDRAFT_41731</name>
</gene>
<sequence length="126" mass="14046">MQTRPDKRLNCCSLPGPQPRAAGPRARLTRTADEHCTSFPICAVLLWSCTLPHASTSRLAAPLAWTRPPTMPDPTRVCRVRPRELSPQRAASRRFSFMISLAFSHCGARQTASRGFGVYEDMNESF</sequence>
<dbReference type="EMBL" id="KV425988">
    <property type="protein sequence ID" value="KZV93533.1"/>
    <property type="molecule type" value="Genomic_DNA"/>
</dbReference>
<evidence type="ECO:0000256" key="1">
    <source>
        <dbReference type="SAM" id="MobiDB-lite"/>
    </source>
</evidence>
<protein>
    <submittedName>
        <fullName evidence="2">Uncharacterized protein</fullName>
    </submittedName>
</protein>
<reference evidence="2 3" key="1">
    <citation type="journal article" date="2016" name="Mol. Biol. Evol.">
        <title>Comparative Genomics of Early-Diverging Mushroom-Forming Fungi Provides Insights into the Origins of Lignocellulose Decay Capabilities.</title>
        <authorList>
            <person name="Nagy L.G."/>
            <person name="Riley R."/>
            <person name="Tritt A."/>
            <person name="Adam C."/>
            <person name="Daum C."/>
            <person name="Floudas D."/>
            <person name="Sun H."/>
            <person name="Yadav J.S."/>
            <person name="Pangilinan J."/>
            <person name="Larsson K.H."/>
            <person name="Matsuura K."/>
            <person name="Barry K."/>
            <person name="Labutti K."/>
            <person name="Kuo R."/>
            <person name="Ohm R.A."/>
            <person name="Bhattacharya S.S."/>
            <person name="Shirouzu T."/>
            <person name="Yoshinaga Y."/>
            <person name="Martin F.M."/>
            <person name="Grigoriev I.V."/>
            <person name="Hibbett D.S."/>
        </authorList>
    </citation>
    <scope>NUCLEOTIDE SEQUENCE [LARGE SCALE GENOMIC DNA]</scope>
    <source>
        <strain evidence="2 3">HHB12029</strain>
    </source>
</reference>
<name>A0A165IKP6_EXIGL</name>
<proteinExistence type="predicted"/>
<organism evidence="2 3">
    <name type="scientific">Exidia glandulosa HHB12029</name>
    <dbReference type="NCBI Taxonomy" id="1314781"/>
    <lineage>
        <taxon>Eukaryota</taxon>
        <taxon>Fungi</taxon>
        <taxon>Dikarya</taxon>
        <taxon>Basidiomycota</taxon>
        <taxon>Agaricomycotina</taxon>
        <taxon>Agaricomycetes</taxon>
        <taxon>Auriculariales</taxon>
        <taxon>Exidiaceae</taxon>
        <taxon>Exidia</taxon>
    </lineage>
</organism>
<feature type="region of interest" description="Disordered" evidence="1">
    <location>
        <begin position="1"/>
        <end position="27"/>
    </location>
</feature>
<evidence type="ECO:0000313" key="2">
    <source>
        <dbReference type="EMBL" id="KZV93533.1"/>
    </source>
</evidence>
<dbReference type="AlphaFoldDB" id="A0A165IKP6"/>
<dbReference type="Proteomes" id="UP000077266">
    <property type="component" value="Unassembled WGS sequence"/>
</dbReference>
<accession>A0A165IKP6</accession>